<dbReference type="FunCoup" id="A0A2R2MMP6">
    <property type="interactions" value="188"/>
</dbReference>
<evidence type="ECO:0000256" key="1">
    <source>
        <dbReference type="ARBA" id="ARBA00004498"/>
    </source>
</evidence>
<evidence type="ECO:0000313" key="11">
    <source>
        <dbReference type="Proteomes" id="UP000085678"/>
    </source>
</evidence>
<dbReference type="InterPro" id="IPR005817">
    <property type="entry name" value="Wnt"/>
</dbReference>
<dbReference type="InParanoid" id="A0A2R2MMP6"/>
<proteinExistence type="inferred from homology"/>
<dbReference type="SMART" id="SM00097">
    <property type="entry name" value="WNT1"/>
    <property type="match status" value="1"/>
</dbReference>
<comment type="subcellular location">
    <subcellularLocation>
        <location evidence="1 9">Secreted</location>
        <location evidence="1 9">Extracellular space</location>
        <location evidence="1 9">Extracellular matrix</location>
    </subcellularLocation>
</comment>
<evidence type="ECO:0000256" key="9">
    <source>
        <dbReference type="RuleBase" id="RU003500"/>
    </source>
</evidence>
<keyword evidence="6 9" id="KW-0879">Wnt signaling pathway</keyword>
<evidence type="ECO:0000256" key="3">
    <source>
        <dbReference type="ARBA" id="ARBA00022473"/>
    </source>
</evidence>
<keyword evidence="11" id="KW-1185">Reference proteome</keyword>
<dbReference type="PROSITE" id="PS00246">
    <property type="entry name" value="WNT1"/>
    <property type="match status" value="1"/>
</dbReference>
<dbReference type="Pfam" id="PF00110">
    <property type="entry name" value="wnt"/>
    <property type="match status" value="1"/>
</dbReference>
<dbReference type="AlphaFoldDB" id="A0A2R2MMP6"/>
<organism evidence="11 12">
    <name type="scientific">Lingula anatina</name>
    <name type="common">Brachiopod</name>
    <name type="synonym">Lingula unguis</name>
    <dbReference type="NCBI Taxonomy" id="7574"/>
    <lineage>
        <taxon>Eukaryota</taxon>
        <taxon>Metazoa</taxon>
        <taxon>Spiralia</taxon>
        <taxon>Lophotrochozoa</taxon>
        <taxon>Brachiopoda</taxon>
        <taxon>Linguliformea</taxon>
        <taxon>Lingulata</taxon>
        <taxon>Lingulida</taxon>
        <taxon>Linguloidea</taxon>
        <taxon>Lingulidae</taxon>
        <taxon>Lingula</taxon>
    </lineage>
</organism>
<dbReference type="STRING" id="7574.A0A2R2MMP6"/>
<dbReference type="PANTHER" id="PTHR12027:SF91">
    <property type="entry name" value="PROTO-ONCOGENE WNT-1"/>
    <property type="match status" value="1"/>
</dbReference>
<dbReference type="GO" id="GO:0005109">
    <property type="term" value="F:frizzled binding"/>
    <property type="evidence" value="ECO:0007669"/>
    <property type="project" value="TreeGrafter"/>
</dbReference>
<dbReference type="Proteomes" id="UP000085678">
    <property type="component" value="Unplaced"/>
</dbReference>
<protein>
    <recommendedName>
        <fullName evidence="9">Protein Wnt</fullName>
    </recommendedName>
</protein>
<accession>A0A2R2MMP6</accession>
<feature type="compositionally biased region" description="Gly residues" evidence="10">
    <location>
        <begin position="150"/>
        <end position="161"/>
    </location>
</feature>
<dbReference type="KEGG" id="lak:106180563"/>
<dbReference type="GO" id="GO:0045165">
    <property type="term" value="P:cell fate commitment"/>
    <property type="evidence" value="ECO:0007669"/>
    <property type="project" value="TreeGrafter"/>
</dbReference>
<dbReference type="PANTHER" id="PTHR12027">
    <property type="entry name" value="WNT RELATED"/>
    <property type="match status" value="1"/>
</dbReference>
<dbReference type="Gene3D" id="3.30.2460.20">
    <property type="match status" value="1"/>
</dbReference>
<keyword evidence="7" id="KW-1015">Disulfide bond</keyword>
<evidence type="ECO:0000256" key="8">
    <source>
        <dbReference type="ARBA" id="ARBA00023288"/>
    </source>
</evidence>
<dbReference type="GO" id="GO:0060070">
    <property type="term" value="P:canonical Wnt signaling pathway"/>
    <property type="evidence" value="ECO:0007669"/>
    <property type="project" value="TreeGrafter"/>
</dbReference>
<keyword evidence="5" id="KW-0272">Extracellular matrix</keyword>
<name>A0A2R2MMP6_LINAN</name>
<evidence type="ECO:0000256" key="10">
    <source>
        <dbReference type="SAM" id="MobiDB-lite"/>
    </source>
</evidence>
<dbReference type="RefSeq" id="XP_023931327.1">
    <property type="nucleotide sequence ID" value="XM_024075559.1"/>
</dbReference>
<dbReference type="GeneID" id="106180563"/>
<keyword evidence="8" id="KW-0449">Lipoprotein</keyword>
<reference evidence="12" key="1">
    <citation type="submission" date="2025-08" db="UniProtKB">
        <authorList>
            <consortium name="RefSeq"/>
        </authorList>
    </citation>
    <scope>IDENTIFICATION</scope>
    <source>
        <tissue evidence="12">Gonads</tissue>
    </source>
</reference>
<evidence type="ECO:0000256" key="4">
    <source>
        <dbReference type="ARBA" id="ARBA00022525"/>
    </source>
</evidence>
<evidence type="ECO:0000256" key="7">
    <source>
        <dbReference type="ARBA" id="ARBA00023157"/>
    </source>
</evidence>
<dbReference type="InterPro" id="IPR043158">
    <property type="entry name" value="Wnt_C"/>
</dbReference>
<evidence type="ECO:0000256" key="5">
    <source>
        <dbReference type="ARBA" id="ARBA00022530"/>
    </source>
</evidence>
<comment type="similarity">
    <text evidence="2 9">Belongs to the Wnt family.</text>
</comment>
<sequence>MQYKRCRETSFIYSITSAAVTYQLARACAEGIISTCTCDYRQLRYPSVDQSGKPWEWGGCSDNMEFGLRFGKSFTDGVEKGRDLRYIMNRHNNGAGRLHVQNQMERDCKCHGMSGSCTVKTCWMRLPKFRTVGDLIKGRFDGASRVYQGNQGGLEQGNSGRGRGRKPNLLPVNVNHKAPSKKDLVYYEDSPSFCEYDPSTGFKGTTGRECNATSIGVDGCDLLCCGRGHKSESYTSQERCSCTFQWCCKVHCEICTRVKIRHTCK</sequence>
<dbReference type="GO" id="GO:0030182">
    <property type="term" value="P:neuron differentiation"/>
    <property type="evidence" value="ECO:0007669"/>
    <property type="project" value="TreeGrafter"/>
</dbReference>
<keyword evidence="4" id="KW-0964">Secreted</keyword>
<dbReference type="GO" id="GO:0005125">
    <property type="term" value="F:cytokine activity"/>
    <property type="evidence" value="ECO:0007669"/>
    <property type="project" value="TreeGrafter"/>
</dbReference>
<dbReference type="FunFam" id="3.30.2460.20:FF:000001">
    <property type="entry name" value="Wnt homolog"/>
    <property type="match status" value="1"/>
</dbReference>
<dbReference type="OrthoDB" id="5945655at2759"/>
<evidence type="ECO:0000256" key="2">
    <source>
        <dbReference type="ARBA" id="ARBA00005683"/>
    </source>
</evidence>
<dbReference type="GO" id="GO:0005615">
    <property type="term" value="C:extracellular space"/>
    <property type="evidence" value="ECO:0007669"/>
    <property type="project" value="TreeGrafter"/>
</dbReference>
<dbReference type="InterPro" id="IPR018161">
    <property type="entry name" value="Wnt_CS"/>
</dbReference>
<comment type="function">
    <text evidence="9">Ligand for members of the frizzled family of seven transmembrane receptors.</text>
</comment>
<gene>
    <name evidence="12" type="primary">LOC106180563</name>
</gene>
<dbReference type="PRINTS" id="PR01349">
    <property type="entry name" value="WNTPROTEIN"/>
</dbReference>
<keyword evidence="3 9" id="KW-0217">Developmental protein</keyword>
<evidence type="ECO:0000313" key="12">
    <source>
        <dbReference type="RefSeq" id="XP_023931327.1"/>
    </source>
</evidence>
<evidence type="ECO:0000256" key="6">
    <source>
        <dbReference type="ARBA" id="ARBA00022687"/>
    </source>
</evidence>
<feature type="region of interest" description="Disordered" evidence="10">
    <location>
        <begin position="147"/>
        <end position="167"/>
    </location>
</feature>